<dbReference type="Proteomes" id="UP000032180">
    <property type="component" value="Chromosome 4"/>
</dbReference>
<dbReference type="AlphaFoldDB" id="A0A0D9W6E9"/>
<reference evidence="2" key="2">
    <citation type="submission" date="2013-12" db="EMBL/GenBank/DDBJ databases">
        <authorList>
            <person name="Yu Y."/>
            <person name="Lee S."/>
            <person name="de Baynast K."/>
            <person name="Wissotski M."/>
            <person name="Liu L."/>
            <person name="Talag J."/>
            <person name="Goicoechea J."/>
            <person name="Angelova A."/>
            <person name="Jetty R."/>
            <person name="Kudrna D."/>
            <person name="Golser W."/>
            <person name="Rivera L."/>
            <person name="Zhang J."/>
            <person name="Wing R."/>
        </authorList>
    </citation>
    <scope>NUCLEOTIDE SEQUENCE</scope>
</reference>
<dbReference type="HOGENOM" id="CLU_1837999_0_0_1"/>
<sequence length="140" mass="15590">MSTSPPPATVITSPPNVRFRAVCASWRSATDSPRGRSVTDPRFHPRRWMMLPEGHGLRPGHPNLRGYARFLHLDTGTFVRARVPLLADHCIIDSVDGLLLLMRDPDQDNEGAAPVRLVHPSPATSSSSHRYQLLFVVTYN</sequence>
<dbReference type="Gramene" id="LPERR04G13300.1">
    <property type="protein sequence ID" value="LPERR04G13300.1"/>
    <property type="gene ID" value="LPERR04G13300"/>
</dbReference>
<name>A0A0D9W6E9_9ORYZ</name>
<organism evidence="1 2">
    <name type="scientific">Leersia perrieri</name>
    <dbReference type="NCBI Taxonomy" id="77586"/>
    <lineage>
        <taxon>Eukaryota</taxon>
        <taxon>Viridiplantae</taxon>
        <taxon>Streptophyta</taxon>
        <taxon>Embryophyta</taxon>
        <taxon>Tracheophyta</taxon>
        <taxon>Spermatophyta</taxon>
        <taxon>Magnoliopsida</taxon>
        <taxon>Liliopsida</taxon>
        <taxon>Poales</taxon>
        <taxon>Poaceae</taxon>
        <taxon>BOP clade</taxon>
        <taxon>Oryzoideae</taxon>
        <taxon>Oryzeae</taxon>
        <taxon>Oryzinae</taxon>
        <taxon>Leersia</taxon>
    </lineage>
</organism>
<protein>
    <submittedName>
        <fullName evidence="1">Uncharacterized protein</fullName>
    </submittedName>
</protein>
<dbReference type="EnsemblPlants" id="LPERR04G13300.1">
    <property type="protein sequence ID" value="LPERR04G13300.1"/>
    <property type="gene ID" value="LPERR04G13300"/>
</dbReference>
<reference evidence="1 2" key="1">
    <citation type="submission" date="2012-08" db="EMBL/GenBank/DDBJ databases">
        <title>Oryza genome evolution.</title>
        <authorList>
            <person name="Wing R.A."/>
        </authorList>
    </citation>
    <scope>NUCLEOTIDE SEQUENCE</scope>
</reference>
<keyword evidence="2" id="KW-1185">Reference proteome</keyword>
<reference evidence="1" key="3">
    <citation type="submission" date="2015-04" db="UniProtKB">
        <authorList>
            <consortium name="EnsemblPlants"/>
        </authorList>
    </citation>
    <scope>IDENTIFICATION</scope>
</reference>
<accession>A0A0D9W6E9</accession>
<proteinExistence type="predicted"/>
<evidence type="ECO:0000313" key="2">
    <source>
        <dbReference type="Proteomes" id="UP000032180"/>
    </source>
</evidence>
<dbReference type="PANTHER" id="PTHR33165">
    <property type="entry name" value="F-BOX DOMAIN CONTAINING PROTEIN-LIKE-RELATED"/>
    <property type="match status" value="1"/>
</dbReference>
<dbReference type="PANTHER" id="PTHR33165:SF53">
    <property type="entry name" value="OS04G0486300 PROTEIN"/>
    <property type="match status" value="1"/>
</dbReference>
<evidence type="ECO:0000313" key="1">
    <source>
        <dbReference type="EnsemblPlants" id="LPERR04G13300.1"/>
    </source>
</evidence>